<proteinExistence type="predicted"/>
<protein>
    <submittedName>
        <fullName evidence="1">Uncharacterized protein</fullName>
    </submittedName>
</protein>
<accession>A0A4U5MI63</accession>
<sequence length="126" mass="14697">MKIAGRESIVGAAVGLKKNVFMEILLRANKAVKWNNAMLCQFWVALLFVVKQENDSCRRNERNNSHAFYYLKVGFATRDRKDQKSPVNRNRIPKNRNRHFCSQPRKRRNQSCKRPIGNGCGRIYAQ</sequence>
<dbReference type="Proteomes" id="UP000298663">
    <property type="component" value="Unassembled WGS sequence"/>
</dbReference>
<organism evidence="1 2">
    <name type="scientific">Steinernema carpocapsae</name>
    <name type="common">Entomopathogenic nematode</name>
    <dbReference type="NCBI Taxonomy" id="34508"/>
    <lineage>
        <taxon>Eukaryota</taxon>
        <taxon>Metazoa</taxon>
        <taxon>Ecdysozoa</taxon>
        <taxon>Nematoda</taxon>
        <taxon>Chromadorea</taxon>
        <taxon>Rhabditida</taxon>
        <taxon>Tylenchina</taxon>
        <taxon>Panagrolaimomorpha</taxon>
        <taxon>Strongyloidoidea</taxon>
        <taxon>Steinernematidae</taxon>
        <taxon>Steinernema</taxon>
    </lineage>
</organism>
<evidence type="ECO:0000313" key="2">
    <source>
        <dbReference type="Proteomes" id="UP000298663"/>
    </source>
</evidence>
<keyword evidence="2" id="KW-1185">Reference proteome</keyword>
<evidence type="ECO:0000313" key="1">
    <source>
        <dbReference type="EMBL" id="TKR69080.1"/>
    </source>
</evidence>
<reference evidence="1 2" key="1">
    <citation type="journal article" date="2015" name="Genome Biol.">
        <title>Comparative genomics of Steinernema reveals deeply conserved gene regulatory networks.</title>
        <authorList>
            <person name="Dillman A.R."/>
            <person name="Macchietto M."/>
            <person name="Porter C.F."/>
            <person name="Rogers A."/>
            <person name="Williams B."/>
            <person name="Antoshechkin I."/>
            <person name="Lee M.M."/>
            <person name="Goodwin Z."/>
            <person name="Lu X."/>
            <person name="Lewis E.E."/>
            <person name="Goodrich-Blair H."/>
            <person name="Stock S.P."/>
            <person name="Adams B.J."/>
            <person name="Sternberg P.W."/>
            <person name="Mortazavi A."/>
        </authorList>
    </citation>
    <scope>NUCLEOTIDE SEQUENCE [LARGE SCALE GENOMIC DNA]</scope>
    <source>
        <strain evidence="1 2">ALL</strain>
    </source>
</reference>
<dbReference type="EMBL" id="AZBU02000007">
    <property type="protein sequence ID" value="TKR69080.1"/>
    <property type="molecule type" value="Genomic_DNA"/>
</dbReference>
<gene>
    <name evidence="1" type="ORF">L596_021280</name>
</gene>
<reference evidence="1 2" key="2">
    <citation type="journal article" date="2019" name="G3 (Bethesda)">
        <title>Hybrid Assembly of the Genome of the Entomopathogenic Nematode Steinernema carpocapsae Identifies the X-Chromosome.</title>
        <authorList>
            <person name="Serra L."/>
            <person name="Macchietto M."/>
            <person name="Macias-Munoz A."/>
            <person name="McGill C.J."/>
            <person name="Rodriguez I.M."/>
            <person name="Rodriguez B."/>
            <person name="Murad R."/>
            <person name="Mortazavi A."/>
        </authorList>
    </citation>
    <scope>NUCLEOTIDE SEQUENCE [LARGE SCALE GENOMIC DNA]</scope>
    <source>
        <strain evidence="1 2">ALL</strain>
    </source>
</reference>
<comment type="caution">
    <text evidence="1">The sequence shown here is derived from an EMBL/GenBank/DDBJ whole genome shotgun (WGS) entry which is preliminary data.</text>
</comment>
<name>A0A4U5MI63_STECR</name>
<dbReference type="AlphaFoldDB" id="A0A4U5MI63"/>